<keyword evidence="1" id="KW-0175">Coiled coil</keyword>
<accession>A0ABP1QWU5</accession>
<dbReference type="Gene3D" id="2.60.200.20">
    <property type="match status" value="1"/>
</dbReference>
<feature type="compositionally biased region" description="Polar residues" evidence="2">
    <location>
        <begin position="374"/>
        <end position="383"/>
    </location>
</feature>
<dbReference type="SUPFAM" id="SSF50729">
    <property type="entry name" value="PH domain-like"/>
    <property type="match status" value="1"/>
</dbReference>
<feature type="region of interest" description="Disordered" evidence="2">
    <location>
        <begin position="756"/>
        <end position="817"/>
    </location>
</feature>
<feature type="region of interest" description="Disordered" evidence="2">
    <location>
        <begin position="1"/>
        <end position="30"/>
    </location>
</feature>
<feature type="region of interest" description="Disordered" evidence="2">
    <location>
        <begin position="354"/>
        <end position="425"/>
    </location>
</feature>
<feature type="region of interest" description="Disordered" evidence="2">
    <location>
        <begin position="1002"/>
        <end position="1027"/>
    </location>
</feature>
<dbReference type="Pfam" id="PF00498">
    <property type="entry name" value="FHA"/>
    <property type="match status" value="1"/>
</dbReference>
<gene>
    <name evidence="4" type="ORF">ODALV1_LOCUS14851</name>
</gene>
<feature type="compositionally biased region" description="Low complexity" evidence="2">
    <location>
        <begin position="558"/>
        <end position="571"/>
    </location>
</feature>
<feature type="region of interest" description="Disordered" evidence="2">
    <location>
        <begin position="294"/>
        <end position="316"/>
    </location>
</feature>
<dbReference type="PANTHER" id="PTHR12156">
    <property type="entry name" value="PLECKSTRIN HOMOLOGY-LIKE DOMAIN, FAMILY B, MEMBER 3"/>
    <property type="match status" value="1"/>
</dbReference>
<feature type="compositionally biased region" description="Polar residues" evidence="2">
    <location>
        <begin position="354"/>
        <end position="367"/>
    </location>
</feature>
<feature type="compositionally biased region" description="Low complexity" evidence="2">
    <location>
        <begin position="874"/>
        <end position="925"/>
    </location>
</feature>
<dbReference type="SUPFAM" id="SSF49879">
    <property type="entry name" value="SMAD/FHA domain"/>
    <property type="match status" value="1"/>
</dbReference>
<feature type="domain" description="PH" evidence="3">
    <location>
        <begin position="1874"/>
        <end position="1978"/>
    </location>
</feature>
<feature type="compositionally biased region" description="Basic and acidic residues" evidence="2">
    <location>
        <begin position="1153"/>
        <end position="1163"/>
    </location>
</feature>
<feature type="compositionally biased region" description="Low complexity" evidence="2">
    <location>
        <begin position="390"/>
        <end position="415"/>
    </location>
</feature>
<dbReference type="PROSITE" id="PS50003">
    <property type="entry name" value="PH_DOMAIN"/>
    <property type="match status" value="1"/>
</dbReference>
<feature type="compositionally biased region" description="Polar residues" evidence="2">
    <location>
        <begin position="1748"/>
        <end position="1759"/>
    </location>
</feature>
<feature type="region of interest" description="Disordered" evidence="2">
    <location>
        <begin position="1039"/>
        <end position="1094"/>
    </location>
</feature>
<dbReference type="Pfam" id="PF00169">
    <property type="entry name" value="PH"/>
    <property type="match status" value="1"/>
</dbReference>
<protein>
    <recommendedName>
        <fullName evidence="3">PH domain-containing protein</fullName>
    </recommendedName>
</protein>
<reference evidence="4 5" key="1">
    <citation type="submission" date="2024-08" db="EMBL/GenBank/DDBJ databases">
        <authorList>
            <person name="Cucini C."/>
            <person name="Frati F."/>
        </authorList>
    </citation>
    <scope>NUCLEOTIDE SEQUENCE [LARGE SCALE GENOMIC DNA]</scope>
</reference>
<feature type="compositionally biased region" description="Low complexity" evidence="2">
    <location>
        <begin position="1726"/>
        <end position="1742"/>
    </location>
</feature>
<keyword evidence="5" id="KW-1185">Reference proteome</keyword>
<feature type="compositionally biased region" description="Low complexity" evidence="2">
    <location>
        <begin position="674"/>
        <end position="685"/>
    </location>
</feature>
<feature type="coiled-coil region" evidence="1">
    <location>
        <begin position="1560"/>
        <end position="1587"/>
    </location>
</feature>
<feature type="coiled-coil region" evidence="1">
    <location>
        <begin position="1672"/>
        <end position="1699"/>
    </location>
</feature>
<feature type="compositionally biased region" description="Low complexity" evidence="2">
    <location>
        <begin position="642"/>
        <end position="659"/>
    </location>
</feature>
<feature type="compositionally biased region" description="Polar residues" evidence="2">
    <location>
        <begin position="1772"/>
        <end position="1786"/>
    </location>
</feature>
<feature type="compositionally biased region" description="Polar residues" evidence="2">
    <location>
        <begin position="142"/>
        <end position="151"/>
    </location>
</feature>
<dbReference type="InterPro" id="IPR011993">
    <property type="entry name" value="PH-like_dom_sf"/>
</dbReference>
<feature type="region of interest" description="Disordered" evidence="2">
    <location>
        <begin position="539"/>
        <end position="579"/>
    </location>
</feature>
<feature type="region of interest" description="Disordered" evidence="2">
    <location>
        <begin position="125"/>
        <end position="151"/>
    </location>
</feature>
<dbReference type="InterPro" id="IPR008984">
    <property type="entry name" value="SMAD_FHA_dom_sf"/>
</dbReference>
<feature type="region of interest" description="Disordered" evidence="2">
    <location>
        <begin position="1153"/>
        <end position="1204"/>
    </location>
</feature>
<evidence type="ECO:0000256" key="1">
    <source>
        <dbReference type="SAM" id="Coils"/>
    </source>
</evidence>
<feature type="compositionally biased region" description="Polar residues" evidence="2">
    <location>
        <begin position="756"/>
        <end position="802"/>
    </location>
</feature>
<dbReference type="InterPro" id="IPR000253">
    <property type="entry name" value="FHA_dom"/>
</dbReference>
<dbReference type="Proteomes" id="UP001642540">
    <property type="component" value="Unassembled WGS sequence"/>
</dbReference>
<feature type="region of interest" description="Disordered" evidence="2">
    <location>
        <begin position="642"/>
        <end position="692"/>
    </location>
</feature>
<feature type="compositionally biased region" description="Polar residues" evidence="2">
    <location>
        <begin position="1193"/>
        <end position="1204"/>
    </location>
</feature>
<dbReference type="PANTHER" id="PTHR12156:SF5">
    <property type="entry name" value="FI18040P1"/>
    <property type="match status" value="1"/>
</dbReference>
<dbReference type="EMBL" id="CAXLJM020000046">
    <property type="protein sequence ID" value="CAL8111235.1"/>
    <property type="molecule type" value="Genomic_DNA"/>
</dbReference>
<evidence type="ECO:0000313" key="4">
    <source>
        <dbReference type="EMBL" id="CAL8111235.1"/>
    </source>
</evidence>
<feature type="compositionally biased region" description="Polar residues" evidence="2">
    <location>
        <begin position="539"/>
        <end position="557"/>
    </location>
</feature>
<feature type="compositionally biased region" description="Polar residues" evidence="2">
    <location>
        <begin position="926"/>
        <end position="947"/>
    </location>
</feature>
<dbReference type="InterPro" id="IPR001849">
    <property type="entry name" value="PH_domain"/>
</dbReference>
<sequence length="1987" mass="217967">MPSLESKSSVQPPSSGNENTVASFNGNGISTTMKHISRPWNSTACNDSSLRNHQNQCIQYQEMMNSTDCANIGTAMNINGQNSYTYDSGNVSGTSSPSTTSAKSSLLPCHVEPVTYKFNSTDELAAHHHHSRNGNFFERHNSQSPNPDQQQLYESKLDNNHKFRMDGKYSHVTVMDNRRPHQMKQPGVECRPSLISLDSADLSRPLFSYSLQIGVTMLGTGKGCVKPPDIVLHGSHVAPQHAFVERMGDEAVLHPISDETTIDGRFVKGPTPLHSGALIAIGGSYFFRYNEGSQLSHQPKQTPNNNGKPLPINNSDQYYFDESPYAVVNNREKGNPSFSVGDVNKNLTIEETLKSSSSYPTAGTISDSSDRLGRTSTTPSVTPGLSEDFSLSPRSSSVSTTTTTSSSSQPSTTSDPSDHLLPETISNDSLTCSSISKKYRDGLESENFVNKLARFEYLAHTQHSRPPPELPFPTVNSVLYGDELSYSDNSDTNANKSKGHYNDVLSSSPKFCSATMAKPSVSFNRSDQGYSNHLFYSSQNHQSQSETLSVNSNTTMVSTPESSSGSCSSNSNANRPTYRRAGGGGVTFFDDYVNVAANTTPSPASMDYDEDSSLINHYSSSIPSPDSLSSISNHRPYFYSTNNNNNMNANTNSNATSRAASDESPTMTTKSDKSSSPADSQSAVSNIDEHGPLTGETLLEIRKKQSRFSPQQHNPEPECLGLEEILAMCAEYEEQIAKELQEKRAIAAAQTLISNGSPSLATSTQLETKSFSEQSESVKSPHGSTPTSPHYYSTGRIKTNGSLPRDPLRKAFPMNGSASPLQIQNSFSLLAISKENPTTSASLSSTCQMFDEMNVSSLTVSPCSLSSYTDGKKSSSTSPSSSSCASFATSTPIPYSNTNGTNGSNESSPPNSRNPSGTSGTPTSTIVVSQSAKSPYENLSSTPTISQGINGKVQFTEEQLQQQIRTPLSPSGIRTTPDYHRRPILLNSSDLSNGNTSFSPSLNNSYYGDQQHGLSKPGLFSSSNSSNVGDYQNIETVQRCGTPQQQQQNHHQQKSKLSVSFSNSVQEYYGKDDEDDNDNDSETSSDNGYNENGLDNICSSPIVASPSPLNSTAAAAADARNQLKFYRPESTSTTPPSILRTISTEVQVHVHKDNGKSSYRGDDDGNVEVFSQNKSSSSSNSCSNQNYDDKKQNGNNDSHGQTNLMCRNDMNVNELSSESNHNLKSESLKYNVLSEVVMDTATLSYGSSTPNNSCNNGKGVGGVNAEKSGVALVSTPASAITSPKQTATVLTLPSSNCVNQDLSQSCIDTGNASGKNEIATGVGASASSLSASTSATASQTVGSGPENSTTVSSAVASSSSSPAFAKVHNEQLDRKQKYSIKIEEDRLASLKHEIRELEQQEMEGLREMEIEKALLMGEEKSFETQMESDKRELLDLKERLAQIDDSNRRWRAVSLERIAEFKTKLMGSEKELLRLEKLHEEFCGSTDEETVLLERLKFQHELVEGDRKGFEDAEFHHMEEEVNKEAQREELTKTLADIGRKLLSRQFQLEQLRSHNRISINSSAKDIHNLEKRRQDLIRQLRKLQESLNSGGRNNSLDNGAFETFSDDNRNMDLEDKLKSLCVLLEAAGENAMHIERVKSRSPIDPSLGGIMGPKTFETLREIERNREFMLNEQGAQMLEEERARVRELQKRVQDAVREEWEASRKSRNNQCHSLNSVGSEDSGQTISDTPTDSTGSGSGTDETNDTKSGALSVSTTDGSIACLQNDVPANGESNRNTSSDDFANGQNSFQLCQQMRQKQKEMAHAYEETRPLSDSSAYDDNSIVIMRDKHRVQNRPLTRYLPVRGDEDQFDLRAHIESSGHQLELCPHVIVTKTAARGFLSKLGSRFHNWNKRWFVFDRETRALTYYADKNEKKSKPRGGVHFQAIEDVYVDHLHSVKSPNPKLTFCVKTYNRVFHLLAPSPEAMRIWIDIIFTGAEGYQEFKCPS</sequence>
<evidence type="ECO:0000256" key="2">
    <source>
        <dbReference type="SAM" id="MobiDB-lite"/>
    </source>
</evidence>
<evidence type="ECO:0000313" key="5">
    <source>
        <dbReference type="Proteomes" id="UP001642540"/>
    </source>
</evidence>
<proteinExistence type="predicted"/>
<feature type="coiled-coil region" evidence="1">
    <location>
        <begin position="722"/>
        <end position="749"/>
    </location>
</feature>
<evidence type="ECO:0000259" key="3">
    <source>
        <dbReference type="PROSITE" id="PS50003"/>
    </source>
</evidence>
<comment type="caution">
    <text evidence="4">The sequence shown here is derived from an EMBL/GenBank/DDBJ whole genome shotgun (WGS) entry which is preliminary data.</text>
</comment>
<feature type="region of interest" description="Disordered" evidence="2">
    <location>
        <begin position="866"/>
        <end position="947"/>
    </location>
</feature>
<feature type="compositionally biased region" description="Polar residues" evidence="2">
    <location>
        <begin position="1055"/>
        <end position="1066"/>
    </location>
</feature>
<feature type="coiled-coil region" evidence="1">
    <location>
        <begin position="1380"/>
        <end position="1478"/>
    </location>
</feature>
<feature type="compositionally biased region" description="Low complexity" evidence="2">
    <location>
        <begin position="1171"/>
        <end position="1186"/>
    </location>
</feature>
<organism evidence="4 5">
    <name type="scientific">Orchesella dallaii</name>
    <dbReference type="NCBI Taxonomy" id="48710"/>
    <lineage>
        <taxon>Eukaryota</taxon>
        <taxon>Metazoa</taxon>
        <taxon>Ecdysozoa</taxon>
        <taxon>Arthropoda</taxon>
        <taxon>Hexapoda</taxon>
        <taxon>Collembola</taxon>
        <taxon>Entomobryomorpha</taxon>
        <taxon>Entomobryoidea</taxon>
        <taxon>Orchesellidae</taxon>
        <taxon>Orchesellinae</taxon>
        <taxon>Orchesella</taxon>
    </lineage>
</organism>
<dbReference type="InterPro" id="IPR052212">
    <property type="entry name" value="PH-like_domain"/>
</dbReference>
<feature type="compositionally biased region" description="Acidic residues" evidence="2">
    <location>
        <begin position="1072"/>
        <end position="1083"/>
    </location>
</feature>
<dbReference type="SMART" id="SM00233">
    <property type="entry name" value="PH"/>
    <property type="match status" value="1"/>
</dbReference>
<dbReference type="Gene3D" id="2.30.29.30">
    <property type="entry name" value="Pleckstrin-homology domain (PH domain)/Phosphotyrosine-binding domain (PTB)"/>
    <property type="match status" value="1"/>
</dbReference>
<feature type="compositionally biased region" description="Polar residues" evidence="2">
    <location>
        <begin position="1709"/>
        <end position="1725"/>
    </location>
</feature>
<name>A0ABP1QWU5_9HEXA</name>
<feature type="region of interest" description="Disordered" evidence="2">
    <location>
        <begin position="1702"/>
        <end position="1786"/>
    </location>
</feature>